<evidence type="ECO:0008006" key="4">
    <source>
        <dbReference type="Google" id="ProtNLM"/>
    </source>
</evidence>
<evidence type="ECO:0000256" key="1">
    <source>
        <dbReference type="SAM" id="SignalP"/>
    </source>
</evidence>
<sequence length="226" mass="24996">MIMKKILLTSFVLASTLFWAALDNPETYKEAMTEQINNMHAAESIMDLQASANAFLRISKMHSEEWLPLYYASLSYANIGYRSEGDVSKIDAWFDEAEKYADQAMELSKNNAELVALKGYILMGKLNASPATRGQSLSPRVMGTFQKALHMDEDNPRALIMLARMQYGMAQFMGQKPTDACGMVSQAQQLFAKEASGRSDSNALMPAWGNDMAEQMEGACGKVAAM</sequence>
<evidence type="ECO:0000313" key="3">
    <source>
        <dbReference type="Proteomes" id="UP000317557"/>
    </source>
</evidence>
<dbReference type="InterPro" id="IPR011990">
    <property type="entry name" value="TPR-like_helical_dom_sf"/>
</dbReference>
<name>A0A521D8S6_9BACT</name>
<dbReference type="AlphaFoldDB" id="A0A521D8S6"/>
<feature type="chain" id="PRO_5022168088" description="Tetratricopeptide repeat-containing protein" evidence="1">
    <location>
        <begin position="21"/>
        <end position="226"/>
    </location>
</feature>
<keyword evidence="1" id="KW-0732">Signal</keyword>
<keyword evidence="3" id="KW-1185">Reference proteome</keyword>
<dbReference type="Gene3D" id="1.25.40.10">
    <property type="entry name" value="Tetratricopeptide repeat domain"/>
    <property type="match status" value="1"/>
</dbReference>
<dbReference type="SUPFAM" id="SSF48452">
    <property type="entry name" value="TPR-like"/>
    <property type="match status" value="1"/>
</dbReference>
<proteinExistence type="predicted"/>
<organism evidence="2 3">
    <name type="scientific">Gracilimonas mengyeensis</name>
    <dbReference type="NCBI Taxonomy" id="1302730"/>
    <lineage>
        <taxon>Bacteria</taxon>
        <taxon>Pseudomonadati</taxon>
        <taxon>Balneolota</taxon>
        <taxon>Balneolia</taxon>
        <taxon>Balneolales</taxon>
        <taxon>Balneolaceae</taxon>
        <taxon>Gracilimonas</taxon>
    </lineage>
</organism>
<accession>A0A521D8S6</accession>
<dbReference type="EMBL" id="FXTP01000007">
    <property type="protein sequence ID" value="SMO68005.1"/>
    <property type="molecule type" value="Genomic_DNA"/>
</dbReference>
<reference evidence="2 3" key="1">
    <citation type="submission" date="2017-05" db="EMBL/GenBank/DDBJ databases">
        <authorList>
            <person name="Varghese N."/>
            <person name="Submissions S."/>
        </authorList>
    </citation>
    <scope>NUCLEOTIDE SEQUENCE [LARGE SCALE GENOMIC DNA]</scope>
    <source>
        <strain evidence="2 3">DSM 21985</strain>
    </source>
</reference>
<gene>
    <name evidence="2" type="ORF">SAMN06265219_107209</name>
</gene>
<dbReference type="Proteomes" id="UP000317557">
    <property type="component" value="Unassembled WGS sequence"/>
</dbReference>
<protein>
    <recommendedName>
        <fullName evidence="4">Tetratricopeptide repeat-containing protein</fullName>
    </recommendedName>
</protein>
<feature type="signal peptide" evidence="1">
    <location>
        <begin position="1"/>
        <end position="20"/>
    </location>
</feature>
<evidence type="ECO:0000313" key="2">
    <source>
        <dbReference type="EMBL" id="SMO68005.1"/>
    </source>
</evidence>